<dbReference type="Pfam" id="PF13193">
    <property type="entry name" value="AMP-binding_C"/>
    <property type="match status" value="1"/>
</dbReference>
<dbReference type="InterPro" id="IPR000873">
    <property type="entry name" value="AMP-dep_synth/lig_dom"/>
</dbReference>
<dbReference type="SUPFAM" id="SSF56801">
    <property type="entry name" value="Acetyl-CoA synthetase-like"/>
    <property type="match status" value="1"/>
</dbReference>
<dbReference type="InterPro" id="IPR045851">
    <property type="entry name" value="AMP-bd_C_sf"/>
</dbReference>
<evidence type="ECO:0000256" key="1">
    <source>
        <dbReference type="ARBA" id="ARBA00006432"/>
    </source>
</evidence>
<comment type="similarity">
    <text evidence="1">Belongs to the ATP-dependent AMP-binding enzyme family.</text>
</comment>
<reference evidence="5 6" key="1">
    <citation type="submission" date="2016-07" db="EMBL/GenBank/DDBJ databases">
        <title>Complete genome sequences of Bordetella pseudohinzii.</title>
        <authorList>
            <person name="Spilker T."/>
            <person name="Darrah R."/>
            <person name="LiPuma J.J."/>
        </authorList>
    </citation>
    <scope>NUCLEOTIDE SEQUENCE [LARGE SCALE GENOMIC DNA]</scope>
    <source>
        <strain evidence="5 6">HI4681</strain>
    </source>
</reference>
<name>A0ABN4RV84_9BORD</name>
<proteinExistence type="inferred from homology"/>
<feature type="domain" description="AMP-binding enzyme C-terminal" evidence="4">
    <location>
        <begin position="442"/>
        <end position="517"/>
    </location>
</feature>
<keyword evidence="6" id="KW-1185">Reference proteome</keyword>
<gene>
    <name evidence="5" type="ORF">BBN53_17210</name>
</gene>
<evidence type="ECO:0000313" key="5">
    <source>
        <dbReference type="EMBL" id="ANY17461.1"/>
    </source>
</evidence>
<dbReference type="PROSITE" id="PS00455">
    <property type="entry name" value="AMP_BINDING"/>
    <property type="match status" value="1"/>
</dbReference>
<dbReference type="PANTHER" id="PTHR43201:SF5">
    <property type="entry name" value="MEDIUM-CHAIN ACYL-COA LIGASE ACSF2, MITOCHONDRIAL"/>
    <property type="match status" value="1"/>
</dbReference>
<dbReference type="Pfam" id="PF00501">
    <property type="entry name" value="AMP-binding"/>
    <property type="match status" value="1"/>
</dbReference>
<dbReference type="Proteomes" id="UP000092950">
    <property type="component" value="Chromosome"/>
</dbReference>
<dbReference type="EMBL" id="CP016440">
    <property type="protein sequence ID" value="ANY17461.1"/>
    <property type="molecule type" value="Genomic_DNA"/>
</dbReference>
<feature type="domain" description="AMP-dependent synthetase/ligase" evidence="3">
    <location>
        <begin position="24"/>
        <end position="380"/>
    </location>
</feature>
<protein>
    <submittedName>
        <fullName evidence="5">ATP-dependent acyl-CoA ligase</fullName>
    </submittedName>
</protein>
<evidence type="ECO:0000313" key="6">
    <source>
        <dbReference type="Proteomes" id="UP000092950"/>
    </source>
</evidence>
<dbReference type="InterPro" id="IPR042099">
    <property type="entry name" value="ANL_N_sf"/>
</dbReference>
<keyword evidence="2 5" id="KW-0436">Ligase</keyword>
<dbReference type="Gene3D" id="3.30.300.30">
    <property type="match status" value="1"/>
</dbReference>
<dbReference type="GO" id="GO:0016874">
    <property type="term" value="F:ligase activity"/>
    <property type="evidence" value="ECO:0007669"/>
    <property type="project" value="UniProtKB-KW"/>
</dbReference>
<dbReference type="RefSeq" id="WP_048026282.1">
    <property type="nucleotide sequence ID" value="NZ_CAJGUP010000203.1"/>
</dbReference>
<evidence type="ECO:0000259" key="3">
    <source>
        <dbReference type="Pfam" id="PF00501"/>
    </source>
</evidence>
<dbReference type="InterPro" id="IPR020845">
    <property type="entry name" value="AMP-binding_CS"/>
</dbReference>
<dbReference type="PANTHER" id="PTHR43201">
    <property type="entry name" value="ACYL-COA SYNTHETASE"/>
    <property type="match status" value="1"/>
</dbReference>
<organism evidence="5 6">
    <name type="scientific">Bordetella pseudohinzii</name>
    <dbReference type="NCBI Taxonomy" id="1331258"/>
    <lineage>
        <taxon>Bacteria</taxon>
        <taxon>Pseudomonadati</taxon>
        <taxon>Pseudomonadota</taxon>
        <taxon>Betaproteobacteria</taxon>
        <taxon>Burkholderiales</taxon>
        <taxon>Alcaligenaceae</taxon>
        <taxon>Bordetella</taxon>
    </lineage>
</organism>
<dbReference type="Gene3D" id="3.40.50.12780">
    <property type="entry name" value="N-terminal domain of ligase-like"/>
    <property type="match status" value="1"/>
</dbReference>
<evidence type="ECO:0000256" key="2">
    <source>
        <dbReference type="ARBA" id="ARBA00022598"/>
    </source>
</evidence>
<accession>A0ABN4RV84</accession>
<sequence length="550" mass="59537">MPPSATFNFSCEDRGVTVHQAFQASARRWPGQPFLCVLPETAAIYGIDAGELRYEQAAQAVDTLRAAYARAGYGHGHRAGLLLENRPAFFLHWFALNALGVSVVPINPDLRAAELEYLAGHSEIALAVALPGRHADLLAAAERAGRTLRVMGPDEAPPPAPFAPPLAGEPDEHSECALLYTSGTTGRPKGCILPNRYFLHAGNWYARIGGMAALAPGRERMLTPLPLVHMNAMAYSAMAMMLTGGCLIVLDRFHPRSWWDSVRASRATVLHYLGVMPAMLMKAEAGPADLDHEVRFGFGAGVERDLHAPFEARFGFPLLEAWAMTETGAGAVIIANREPRHIGSNCFGREESDVEVRLVGDDGQPAAAGQPGELQVRHAGPDPRYGFFAGYLKDEAATSAAWEGGWFHTGDIVRRDADGALRFVDRKKNVIRRSGENISAVEVESVLLHHPAVKSAAVAAVPDAVRGDEVLACIVSEAAGEDAARDIVQWCLEQLAYYKAPGYVAFVDSLPLTTTNKIQRGEMKTWAPTLPGTPRCFDTRALKKRPESHA</sequence>
<dbReference type="InterPro" id="IPR025110">
    <property type="entry name" value="AMP-bd_C"/>
</dbReference>
<evidence type="ECO:0000259" key="4">
    <source>
        <dbReference type="Pfam" id="PF13193"/>
    </source>
</evidence>